<name>A0A6A5VVG3_9PLEO</name>
<reference evidence="1" key="1">
    <citation type="journal article" date="2020" name="Stud. Mycol.">
        <title>101 Dothideomycetes genomes: a test case for predicting lifestyles and emergence of pathogens.</title>
        <authorList>
            <person name="Haridas S."/>
            <person name="Albert R."/>
            <person name="Binder M."/>
            <person name="Bloem J."/>
            <person name="Labutti K."/>
            <person name="Salamov A."/>
            <person name="Andreopoulos B."/>
            <person name="Baker S."/>
            <person name="Barry K."/>
            <person name="Bills G."/>
            <person name="Bluhm B."/>
            <person name="Cannon C."/>
            <person name="Castanera R."/>
            <person name="Culley D."/>
            <person name="Daum C."/>
            <person name="Ezra D."/>
            <person name="Gonzalez J."/>
            <person name="Henrissat B."/>
            <person name="Kuo A."/>
            <person name="Liang C."/>
            <person name="Lipzen A."/>
            <person name="Lutzoni F."/>
            <person name="Magnuson J."/>
            <person name="Mondo S."/>
            <person name="Nolan M."/>
            <person name="Ohm R."/>
            <person name="Pangilinan J."/>
            <person name="Park H.-J."/>
            <person name="Ramirez L."/>
            <person name="Alfaro M."/>
            <person name="Sun H."/>
            <person name="Tritt A."/>
            <person name="Yoshinaga Y."/>
            <person name="Zwiers L.-H."/>
            <person name="Turgeon B."/>
            <person name="Goodwin S."/>
            <person name="Spatafora J."/>
            <person name="Crous P."/>
            <person name="Grigoriev I."/>
        </authorList>
    </citation>
    <scope>NUCLEOTIDE SEQUENCE</scope>
    <source>
        <strain evidence="1">CBS 123094</strain>
    </source>
</reference>
<dbReference type="Proteomes" id="UP000799779">
    <property type="component" value="Unassembled WGS sequence"/>
</dbReference>
<dbReference type="OrthoDB" id="3790619at2759"/>
<accession>A0A6A5VVG3</accession>
<sequence>MSSAQYIYIPNLVGRQMLRVPVIDEVDEVKQPIELPRRLSINTTSISAYTFISRDSSRCASPTISVQSVDEDE</sequence>
<evidence type="ECO:0000313" key="2">
    <source>
        <dbReference type="Proteomes" id="UP000799779"/>
    </source>
</evidence>
<keyword evidence="2" id="KW-1185">Reference proteome</keyword>
<protein>
    <submittedName>
        <fullName evidence="1">Uncharacterized protein</fullName>
    </submittedName>
</protein>
<dbReference type="AlphaFoldDB" id="A0A6A5VVG3"/>
<evidence type="ECO:0000313" key="1">
    <source>
        <dbReference type="EMBL" id="KAF1992698.1"/>
    </source>
</evidence>
<gene>
    <name evidence="1" type="ORF">P154DRAFT_528282</name>
</gene>
<dbReference type="EMBL" id="ML977849">
    <property type="protein sequence ID" value="KAF1992698.1"/>
    <property type="molecule type" value="Genomic_DNA"/>
</dbReference>
<proteinExistence type="predicted"/>
<organism evidence="1 2">
    <name type="scientific">Amniculicola lignicola CBS 123094</name>
    <dbReference type="NCBI Taxonomy" id="1392246"/>
    <lineage>
        <taxon>Eukaryota</taxon>
        <taxon>Fungi</taxon>
        <taxon>Dikarya</taxon>
        <taxon>Ascomycota</taxon>
        <taxon>Pezizomycotina</taxon>
        <taxon>Dothideomycetes</taxon>
        <taxon>Pleosporomycetidae</taxon>
        <taxon>Pleosporales</taxon>
        <taxon>Amniculicolaceae</taxon>
        <taxon>Amniculicola</taxon>
    </lineage>
</organism>